<proteinExistence type="predicted"/>
<organism evidence="2">
    <name type="scientific">Microvirga ossetica</name>
    <dbReference type="NCBI Taxonomy" id="1882682"/>
    <lineage>
        <taxon>Bacteria</taxon>
        <taxon>Pseudomonadati</taxon>
        <taxon>Pseudomonadota</taxon>
        <taxon>Alphaproteobacteria</taxon>
        <taxon>Hyphomicrobiales</taxon>
        <taxon>Methylobacteriaceae</taxon>
        <taxon>Microvirga</taxon>
    </lineage>
</organism>
<dbReference type="OrthoDB" id="8021130at2"/>
<dbReference type="KEGG" id="moc:BB934_44780"/>
<gene>
    <name evidence="2" type="ORF">BB934_44780</name>
</gene>
<name>A0A1B2EZ75_9HYPH</name>
<dbReference type="RefSeq" id="WP_099516067.1">
    <property type="nucleotide sequence ID" value="NZ_CP016620.1"/>
</dbReference>
<evidence type="ECO:0000259" key="1">
    <source>
        <dbReference type="Pfam" id="PF21834"/>
    </source>
</evidence>
<keyword evidence="2" id="KW-0614">Plasmid</keyword>
<dbReference type="AlphaFoldDB" id="A0A1B2EZ75"/>
<geneLocation type="plasmid" evidence="2">
    <name>unnamed4</name>
</geneLocation>
<feature type="domain" description="DUF6894" evidence="1">
    <location>
        <begin position="3"/>
        <end position="66"/>
    </location>
</feature>
<reference evidence="2" key="1">
    <citation type="submission" date="2016-07" db="EMBL/GenBank/DDBJ databases">
        <title>Microvirga ossetica sp. nov. a new species of rhizobia isolated from root nodules of the legume species Vicia alpestris Steven originated from North Ossetia region in the Caucasus.</title>
        <authorList>
            <person name="Safronova V.I."/>
            <person name="Kuznetsova I.G."/>
            <person name="Sazanova A.L."/>
            <person name="Belimov A."/>
            <person name="Andronov E."/>
            <person name="Osledkin Y.S."/>
            <person name="Onishchuk O.P."/>
            <person name="Kurchak O.N."/>
            <person name="Shaposhnikov A.I."/>
            <person name="Willems A."/>
            <person name="Tikhonovich I.A."/>
        </authorList>
    </citation>
    <scope>NUCLEOTIDE SEQUENCE [LARGE SCALE GENOMIC DNA]</scope>
    <source>
        <strain evidence="2">V5/3M</strain>
        <plasmid evidence="2">unnamed4</plasmid>
    </source>
</reference>
<evidence type="ECO:0000313" key="2">
    <source>
        <dbReference type="EMBL" id="ANY85285.1"/>
    </source>
</evidence>
<dbReference type="InterPro" id="IPR054189">
    <property type="entry name" value="DUF6894"/>
</dbReference>
<accession>A0A1B2EZ75</accession>
<sequence length="72" mass="7877">MPRYYFHLMLGPRMVARDDAGHECPNDAAAHEFARLSAGLFVSDLLLLGAFEQYCFEVVTEDGEPVSPSSAG</sequence>
<protein>
    <recommendedName>
        <fullName evidence="1">DUF6894 domain-containing protein</fullName>
    </recommendedName>
</protein>
<dbReference type="Pfam" id="PF21834">
    <property type="entry name" value="DUF6894"/>
    <property type="match status" value="1"/>
</dbReference>
<dbReference type="EMBL" id="CP016620">
    <property type="protein sequence ID" value="ANY85285.1"/>
    <property type="molecule type" value="Genomic_DNA"/>
</dbReference>